<dbReference type="InterPro" id="IPR027417">
    <property type="entry name" value="P-loop_NTPase"/>
</dbReference>
<keyword evidence="5" id="KW-0256">Endoplasmic reticulum</keyword>
<evidence type="ECO:0000313" key="11">
    <source>
        <dbReference type="EMBL" id="KAF4462762.1"/>
    </source>
</evidence>
<evidence type="ECO:0000256" key="6">
    <source>
        <dbReference type="ARBA" id="ARBA00023128"/>
    </source>
</evidence>
<keyword evidence="11" id="KW-0648">Protein biosynthesis</keyword>
<dbReference type="InterPro" id="IPR011990">
    <property type="entry name" value="TPR-like_helical_dom_sf"/>
</dbReference>
<proteinExistence type="inferred from homology"/>
<evidence type="ECO:0000259" key="10">
    <source>
        <dbReference type="Pfam" id="PF13191"/>
    </source>
</evidence>
<dbReference type="Proteomes" id="UP000554235">
    <property type="component" value="Unassembled WGS sequence"/>
</dbReference>
<evidence type="ECO:0000256" key="5">
    <source>
        <dbReference type="ARBA" id="ARBA00022824"/>
    </source>
</evidence>
<evidence type="ECO:0000313" key="12">
    <source>
        <dbReference type="Proteomes" id="UP000554235"/>
    </source>
</evidence>
<dbReference type="Pfam" id="PF13191">
    <property type="entry name" value="AAA_16"/>
    <property type="match status" value="1"/>
</dbReference>
<keyword evidence="11" id="KW-0396">Initiation factor</keyword>
<dbReference type="Pfam" id="PF05057">
    <property type="entry name" value="DUF676"/>
    <property type="match status" value="1"/>
</dbReference>
<evidence type="ECO:0000256" key="4">
    <source>
        <dbReference type="ARBA" id="ARBA00007920"/>
    </source>
</evidence>
<feature type="domain" description="DUF676" evidence="9">
    <location>
        <begin position="112"/>
        <end position="197"/>
    </location>
</feature>
<dbReference type="GO" id="GO:0016020">
    <property type="term" value="C:membrane"/>
    <property type="evidence" value="ECO:0007669"/>
    <property type="project" value="UniProtKB-SubCell"/>
</dbReference>
<feature type="signal peptide" evidence="8">
    <location>
        <begin position="1"/>
        <end position="22"/>
    </location>
</feature>
<comment type="similarity">
    <text evidence="4">Belongs to the putative lipase ROG1 family.</text>
</comment>
<protein>
    <submittedName>
        <fullName evidence="11">Eukaryotic translation initiation factor 3</fullName>
    </submittedName>
</protein>
<dbReference type="AlphaFoldDB" id="A0A8H4L700"/>
<name>A0A8H4L700_9HYPO</name>
<dbReference type="Gene3D" id="3.40.50.1820">
    <property type="entry name" value="alpha/beta hydrolase"/>
    <property type="match status" value="1"/>
</dbReference>
<evidence type="ECO:0000256" key="8">
    <source>
        <dbReference type="SAM" id="SignalP"/>
    </source>
</evidence>
<dbReference type="InterPro" id="IPR041664">
    <property type="entry name" value="AAA_16"/>
</dbReference>
<sequence length="1245" mass="141248">MVFPCWLLIIVSILLKGYPACGADHDSAATEAAEWINPLDEMEGLHLLADPPEPSIDIVAVHGLDGHWRRSWTADNGVFWLQDLLPPLIPSARIYSYGHDSRTRWSDTPLSSDISDHGQDLVAELSMERQSTKTEKVPIIFIGHSLGGLVIKSAHLYSDLARTGHLESHRSIKLSTYAIFFLGTPHQGGQGVSLMQMITRVMSPVTHTNPKLLNRIAPNSEWLQDLQSRYNSISQDFKTTYFYETHKMPVPGGTLLIVPKFSAVVFGAINSEAVPLAAHHGTIAKFARSSDSSFRKIVKRLKIFSDQASAGIKSSWMKWEAEKHGLYLSVSGPQPQRTEASTSTRLPKSEEKEFELGFAFPSIRNPHFTGRGNTLQRLDSTLRQGRNQSGVNLVVIFGAGGMGKTQTALEYAHRSKDAYRSVFWIDGARNDTAAMSVLASLTRIRQHYQIHDLIKNPRFHIIDKALQDYKAGREQDLRETFLRWLSLTDNCSWLMIVDNIDDLDNFDYRVWLPSILCGSIIITSRRPELAISWNSIEIEEMNEKESLSLLEQSANVTLEHNTTVEALGYLPLGISQAGAHIAMHRVKDPISHYLDLYRRYPRELLARRATERPWDLRKDTVLATWEISYATIVEQSPIAGKILALCGFLYPGSIIEKMFLDQSVIRGQDWEIHEAFRLLISYSFVKESPDRSEHVLSMHPLIHVWTRIRMKTEEQKCMAHQAAVLLKNLVQKIGQPAPLVALSREHFDTHVVQLFSLYEELSPCGALPWQIISVPLHPRAMTNLYEDQAFNVLKLIEGWTLRLRGFVHEYWSLARRKLLADDSSWLDDWELFYPLVHEAHGLKANFLAWVLCHALGHFPAKHPYVLEIIGSYANYLYLDSSNNGSEPRAWFRWLVSARTQVLGSFHPDTSDAYLGVGMLTVDCDEAMAFLAKAYDIRIASLGHEDVLTQDAVIGILSKSEECLRNWTPNQDLMNWLGKLMQVARIEAPVRALQSNGSVGRAWRTVDTVAANFVGRLMRAGRAWDAMQCLPIVWDKFLEILETFFELLPSLEHDQIRTLAHELHHFAERHVHSPRYLKAEWGYGVSVLYIAGLHLLIESEEEFPRFFQFPAGLEAVTSKNWKILGDMACNLDDKPGDGLLRIGDIFHHWLEVHSKVTIEISLSLDKDRKIWEVTHILTVLTSESPPEMTVAWAAGIPYRSVICEDRFRGHELLNVLILVGKMGTVPLEYMRVLQGTNEECLEDWGP</sequence>
<dbReference type="PANTHER" id="PTHR48182">
    <property type="entry name" value="PROTEIN SERAC1"/>
    <property type="match status" value="1"/>
</dbReference>
<evidence type="ECO:0000259" key="9">
    <source>
        <dbReference type="Pfam" id="PF05057"/>
    </source>
</evidence>
<keyword evidence="12" id="KW-1185">Reference proteome</keyword>
<keyword evidence="8" id="KW-0732">Signal</keyword>
<gene>
    <name evidence="11" type="ORF">FALBO_10412</name>
</gene>
<evidence type="ECO:0000256" key="3">
    <source>
        <dbReference type="ARBA" id="ARBA00004370"/>
    </source>
</evidence>
<organism evidence="11 12">
    <name type="scientific">Fusarium albosuccineum</name>
    <dbReference type="NCBI Taxonomy" id="1237068"/>
    <lineage>
        <taxon>Eukaryota</taxon>
        <taxon>Fungi</taxon>
        <taxon>Dikarya</taxon>
        <taxon>Ascomycota</taxon>
        <taxon>Pezizomycotina</taxon>
        <taxon>Sordariomycetes</taxon>
        <taxon>Hypocreomycetidae</taxon>
        <taxon>Hypocreales</taxon>
        <taxon>Nectriaceae</taxon>
        <taxon>Fusarium</taxon>
        <taxon>Fusarium decemcellulare species complex</taxon>
    </lineage>
</organism>
<dbReference type="GO" id="GO:0005739">
    <property type="term" value="C:mitochondrion"/>
    <property type="evidence" value="ECO:0007669"/>
    <property type="project" value="UniProtKB-SubCell"/>
</dbReference>
<dbReference type="GO" id="GO:0003743">
    <property type="term" value="F:translation initiation factor activity"/>
    <property type="evidence" value="ECO:0007669"/>
    <property type="project" value="UniProtKB-KW"/>
</dbReference>
<comment type="subcellular location">
    <subcellularLocation>
        <location evidence="2">Endoplasmic reticulum</location>
    </subcellularLocation>
    <subcellularLocation>
        <location evidence="3">Membrane</location>
    </subcellularLocation>
    <subcellularLocation>
        <location evidence="1">Mitochondrion</location>
    </subcellularLocation>
</comment>
<feature type="chain" id="PRO_5034780425" evidence="8">
    <location>
        <begin position="23"/>
        <end position="1245"/>
    </location>
</feature>
<dbReference type="GO" id="GO:0005783">
    <property type="term" value="C:endoplasmic reticulum"/>
    <property type="evidence" value="ECO:0007669"/>
    <property type="project" value="UniProtKB-SubCell"/>
</dbReference>
<keyword evidence="7" id="KW-0472">Membrane</keyword>
<keyword evidence="6" id="KW-0496">Mitochondrion</keyword>
<dbReference type="EMBL" id="JAADYS010001482">
    <property type="protein sequence ID" value="KAF4462762.1"/>
    <property type="molecule type" value="Genomic_DNA"/>
</dbReference>
<dbReference type="SUPFAM" id="SSF53474">
    <property type="entry name" value="alpha/beta-Hydrolases"/>
    <property type="match status" value="1"/>
</dbReference>
<dbReference type="PANTHER" id="PTHR48182:SF2">
    <property type="entry name" value="PROTEIN SERAC1"/>
    <property type="match status" value="1"/>
</dbReference>
<dbReference type="SUPFAM" id="SSF52540">
    <property type="entry name" value="P-loop containing nucleoside triphosphate hydrolases"/>
    <property type="match status" value="1"/>
</dbReference>
<comment type="caution">
    <text evidence="11">The sequence shown here is derived from an EMBL/GenBank/DDBJ whole genome shotgun (WGS) entry which is preliminary data.</text>
</comment>
<dbReference type="InterPro" id="IPR052374">
    <property type="entry name" value="SERAC1"/>
</dbReference>
<dbReference type="Gene3D" id="1.25.40.10">
    <property type="entry name" value="Tetratricopeptide repeat domain"/>
    <property type="match status" value="1"/>
</dbReference>
<reference evidence="11 12" key="1">
    <citation type="submission" date="2020-01" db="EMBL/GenBank/DDBJ databases">
        <title>Identification and distribution of gene clusters putatively required for synthesis of sphingolipid metabolism inhibitors in phylogenetically diverse species of the filamentous fungus Fusarium.</title>
        <authorList>
            <person name="Kim H.-S."/>
            <person name="Busman M."/>
            <person name="Brown D.W."/>
            <person name="Divon H."/>
            <person name="Uhlig S."/>
            <person name="Proctor R.H."/>
        </authorList>
    </citation>
    <scope>NUCLEOTIDE SEQUENCE [LARGE SCALE GENOMIC DNA]</scope>
    <source>
        <strain evidence="11 12">NRRL 20459</strain>
    </source>
</reference>
<dbReference type="InterPro" id="IPR029058">
    <property type="entry name" value="AB_hydrolase_fold"/>
</dbReference>
<dbReference type="InterPro" id="IPR007751">
    <property type="entry name" value="DUF676_lipase-like"/>
</dbReference>
<feature type="domain" description="Orc1-like AAA ATPase" evidence="10">
    <location>
        <begin position="368"/>
        <end position="505"/>
    </location>
</feature>
<evidence type="ECO:0000256" key="2">
    <source>
        <dbReference type="ARBA" id="ARBA00004240"/>
    </source>
</evidence>
<evidence type="ECO:0000256" key="7">
    <source>
        <dbReference type="ARBA" id="ARBA00023136"/>
    </source>
</evidence>
<dbReference type="OrthoDB" id="427518at2759"/>
<accession>A0A8H4L700</accession>
<evidence type="ECO:0000256" key="1">
    <source>
        <dbReference type="ARBA" id="ARBA00004173"/>
    </source>
</evidence>
<dbReference type="Gene3D" id="3.40.50.300">
    <property type="entry name" value="P-loop containing nucleotide triphosphate hydrolases"/>
    <property type="match status" value="1"/>
</dbReference>